<feature type="transmembrane region" description="Helical" evidence="1">
    <location>
        <begin position="121"/>
        <end position="140"/>
    </location>
</feature>
<dbReference type="EMBL" id="JAIRAU010000056">
    <property type="protein sequence ID" value="MBZ5715231.1"/>
    <property type="molecule type" value="Genomic_DNA"/>
</dbReference>
<evidence type="ECO:0000313" key="2">
    <source>
        <dbReference type="EMBL" id="MBZ5715231.1"/>
    </source>
</evidence>
<evidence type="ECO:0000256" key="1">
    <source>
        <dbReference type="SAM" id="Phobius"/>
    </source>
</evidence>
<feature type="transmembrane region" description="Helical" evidence="1">
    <location>
        <begin position="12"/>
        <end position="36"/>
    </location>
</feature>
<dbReference type="RefSeq" id="WP_224196972.1">
    <property type="nucleotide sequence ID" value="NZ_JAIRAU010000056.1"/>
</dbReference>
<dbReference type="Proteomes" id="UP001139031">
    <property type="component" value="Unassembled WGS sequence"/>
</dbReference>
<feature type="transmembrane region" description="Helical" evidence="1">
    <location>
        <begin position="169"/>
        <end position="190"/>
    </location>
</feature>
<keyword evidence="1" id="KW-0472">Membrane</keyword>
<feature type="transmembrane region" description="Helical" evidence="1">
    <location>
        <begin position="90"/>
        <end position="109"/>
    </location>
</feature>
<keyword evidence="1" id="KW-0812">Transmembrane</keyword>
<keyword evidence="1" id="KW-1133">Transmembrane helix</keyword>
<proteinExistence type="predicted"/>
<reference evidence="2" key="1">
    <citation type="submission" date="2021-08" db="EMBL/GenBank/DDBJ databases">
        <authorList>
            <person name="Stevens D.C."/>
        </authorList>
    </citation>
    <scope>NUCLEOTIDE SEQUENCE</scope>
    <source>
        <strain evidence="2">DSM 53165</strain>
    </source>
</reference>
<protein>
    <submittedName>
        <fullName evidence="2">Uncharacterized protein</fullName>
    </submittedName>
</protein>
<organism evidence="2 3">
    <name type="scientific">Nannocystis pusilla</name>
    <dbReference type="NCBI Taxonomy" id="889268"/>
    <lineage>
        <taxon>Bacteria</taxon>
        <taxon>Pseudomonadati</taxon>
        <taxon>Myxococcota</taxon>
        <taxon>Polyangia</taxon>
        <taxon>Nannocystales</taxon>
        <taxon>Nannocystaceae</taxon>
        <taxon>Nannocystis</taxon>
    </lineage>
</organism>
<feature type="transmembrane region" description="Helical" evidence="1">
    <location>
        <begin position="301"/>
        <end position="326"/>
    </location>
</feature>
<sequence>MSTPRATWMIGPACDLAALAFGWLPFYLWLVFGLGLGAQAFGGEALRGRAADEATALAVLAALAISYVHRHYTFVVVYGDREVFSQRARAYWLAPALVLAIVGLAKATAGLSPATVAGIKLSPWQIALFVTGAWNIWHTLQQRYGLLRIYAGKLGGGTERPEQARRDRALIWLATATVAVTLPVLRPQLLGGHVNARKLGRILAPLASAWWAWALLAAVVGAFAWVLLRWLRHELRAPATWRQRAPRLAMMGSTLLLFAVFPLHGPVVGYLCFGTAHAIEYMAFVHHYGTKKYGRAQPRRGAAAALLGDVRLAVPALAGGLLLVFWLIQEQRRTDLYLIYYTATSWLHFLYDGWIWKVRRPELARTLELGARSQA</sequence>
<feature type="transmembrane region" description="Helical" evidence="1">
    <location>
        <begin position="56"/>
        <end position="78"/>
    </location>
</feature>
<evidence type="ECO:0000313" key="3">
    <source>
        <dbReference type="Proteomes" id="UP001139031"/>
    </source>
</evidence>
<gene>
    <name evidence="2" type="ORF">K7C98_38860</name>
</gene>
<accession>A0ABS7U4N0</accession>
<name>A0ABS7U4N0_9BACT</name>
<feature type="transmembrane region" description="Helical" evidence="1">
    <location>
        <begin position="338"/>
        <end position="356"/>
    </location>
</feature>
<keyword evidence="3" id="KW-1185">Reference proteome</keyword>
<comment type="caution">
    <text evidence="2">The sequence shown here is derived from an EMBL/GenBank/DDBJ whole genome shotgun (WGS) entry which is preliminary data.</text>
</comment>
<feature type="transmembrane region" description="Helical" evidence="1">
    <location>
        <begin position="210"/>
        <end position="232"/>
    </location>
</feature>